<dbReference type="Pfam" id="PF14398">
    <property type="entry name" value="ATPgrasp_YheCD"/>
    <property type="match status" value="1"/>
</dbReference>
<dbReference type="AlphaFoldDB" id="A0AAU8HV31"/>
<dbReference type="RefSeq" id="WP_353893806.1">
    <property type="nucleotide sequence ID" value="NZ_CP159485.1"/>
</dbReference>
<protein>
    <submittedName>
        <fullName evidence="2">YheC/YheD family protein</fullName>
    </submittedName>
</protein>
<gene>
    <name evidence="2" type="ORF">PRVXH_000569</name>
</gene>
<dbReference type="Gene3D" id="3.30.470.20">
    <property type="entry name" value="ATP-grasp fold, B domain"/>
    <property type="match status" value="1"/>
</dbReference>
<keyword evidence="1" id="KW-0175">Coiled coil</keyword>
<proteinExistence type="predicted"/>
<dbReference type="SUPFAM" id="SSF56059">
    <property type="entry name" value="Glutathione synthetase ATP-binding domain-like"/>
    <property type="match status" value="1"/>
</dbReference>
<sequence>MQRKNTRPVMAVLISRKTMNKLEKGNAHYRLEYLARANKYVNIDLCFCSINGINMENHKIIGMSLSNEKGKWEEKHIPFPDVLYMRGGVGAKNKGKFGKFIEYLKKENCILLNYPNFNKLDTFNKLNSEPTTKRYLPDTIHYTGPKDLEKMLALYDTVYLKAHVGRKGKNVLKVKKTSLFGYQLSYYRYNSKKKRGLLVSRNYENIKALVQPLYRFFKDKPFIIQAGIDLIEFNDRKVDMRAEIQRNKYGEVELFAISARLGSPRAPITTHSNAHEFETFLHKQLNFSQGRVEKLKKNVENFLRNVHKVVEKHYGTYAELGIDFAIDKNDRIWFIECNSQSTKVSVEKAFSKEKYNQSFINVLEYAKYRFEKEKPTS</sequence>
<accession>A0AAU8HV31</accession>
<feature type="coiled-coil region" evidence="1">
    <location>
        <begin position="285"/>
        <end position="312"/>
    </location>
</feature>
<evidence type="ECO:0000313" key="2">
    <source>
        <dbReference type="EMBL" id="XCI29258.1"/>
    </source>
</evidence>
<organism evidence="2">
    <name type="scientific">Proteinivorax hydrogeniformans</name>
    <dbReference type="NCBI Taxonomy" id="1826727"/>
    <lineage>
        <taxon>Bacteria</taxon>
        <taxon>Bacillati</taxon>
        <taxon>Bacillota</taxon>
        <taxon>Clostridia</taxon>
        <taxon>Eubacteriales</taxon>
        <taxon>Proteinivoracaceae</taxon>
        <taxon>Proteinivorax</taxon>
    </lineage>
</organism>
<evidence type="ECO:0000256" key="1">
    <source>
        <dbReference type="SAM" id="Coils"/>
    </source>
</evidence>
<reference evidence="2" key="2">
    <citation type="submission" date="2024-06" db="EMBL/GenBank/DDBJ databases">
        <authorList>
            <person name="Petrova K.O."/>
            <person name="Toshchakov S.V."/>
            <person name="Boltjanskaja Y.V."/>
            <person name="Kevbrin V.V."/>
        </authorList>
    </citation>
    <scope>NUCLEOTIDE SEQUENCE</scope>
    <source>
        <strain evidence="2">Z-710</strain>
    </source>
</reference>
<dbReference type="EMBL" id="CP159485">
    <property type="protein sequence ID" value="XCI29258.1"/>
    <property type="molecule type" value="Genomic_DNA"/>
</dbReference>
<name>A0AAU8HV31_9FIRM</name>
<dbReference type="InterPro" id="IPR026838">
    <property type="entry name" value="YheC/D"/>
</dbReference>
<reference evidence="2" key="1">
    <citation type="journal article" date="2018" name="Antonie Van Leeuwenhoek">
        <title>Proteinivorax hydrogeniformans sp. nov., an anaerobic, haloalkaliphilic bacterium fermenting proteinaceous compounds with high hydrogen production.</title>
        <authorList>
            <person name="Boltyanskaya Y."/>
            <person name="Detkova E."/>
            <person name="Pimenov N."/>
            <person name="Kevbrin V."/>
        </authorList>
    </citation>
    <scope>NUCLEOTIDE SEQUENCE</scope>
    <source>
        <strain evidence="2">Z-710</strain>
    </source>
</reference>